<dbReference type="Gene3D" id="3.30.565.10">
    <property type="entry name" value="Histidine kinase-like ATPase, C-terminal domain"/>
    <property type="match status" value="1"/>
</dbReference>
<dbReference type="CDD" id="cd00731">
    <property type="entry name" value="CheA_reg"/>
    <property type="match status" value="1"/>
</dbReference>
<feature type="domain" description="HPt" evidence="9">
    <location>
        <begin position="24"/>
        <end position="128"/>
    </location>
</feature>
<evidence type="ECO:0000256" key="3">
    <source>
        <dbReference type="ARBA" id="ARBA00022553"/>
    </source>
</evidence>
<dbReference type="InterPro" id="IPR005467">
    <property type="entry name" value="His_kinase_dom"/>
</dbReference>
<comment type="caution">
    <text evidence="10">The sequence shown here is derived from an EMBL/GenBank/DDBJ whole genome shotgun (WGS) entry which is preliminary data.</text>
</comment>
<dbReference type="InterPro" id="IPR002545">
    <property type="entry name" value="CheW-lke_dom"/>
</dbReference>
<dbReference type="PROSITE" id="PS50851">
    <property type="entry name" value="CHEW"/>
    <property type="match status" value="1"/>
</dbReference>
<keyword evidence="5 10" id="KW-0418">Kinase</keyword>
<dbReference type="Gene3D" id="1.20.120.160">
    <property type="entry name" value="HPT domain"/>
    <property type="match status" value="1"/>
</dbReference>
<evidence type="ECO:0000259" key="7">
    <source>
        <dbReference type="PROSITE" id="PS50109"/>
    </source>
</evidence>
<dbReference type="InterPro" id="IPR008207">
    <property type="entry name" value="Sig_transdc_His_kin_Hpt_dom"/>
</dbReference>
<comment type="catalytic activity">
    <reaction evidence="1">
        <text>ATP + protein L-histidine = ADP + protein N-phospho-L-histidine.</text>
        <dbReference type="EC" id="2.7.13.3"/>
    </reaction>
</comment>
<dbReference type="Gene3D" id="1.10.287.560">
    <property type="entry name" value="Histidine kinase CheA-like, homodimeric domain"/>
    <property type="match status" value="1"/>
</dbReference>
<dbReference type="PROSITE" id="PS50109">
    <property type="entry name" value="HIS_KIN"/>
    <property type="match status" value="1"/>
</dbReference>
<dbReference type="GO" id="GO:0000155">
    <property type="term" value="F:phosphorelay sensor kinase activity"/>
    <property type="evidence" value="ECO:0007669"/>
    <property type="project" value="InterPro"/>
</dbReference>
<name>A0A7W8J7J9_9BACT</name>
<reference evidence="10 11" key="1">
    <citation type="submission" date="2020-08" db="EMBL/GenBank/DDBJ databases">
        <title>Genomic Encyclopedia of Type Strains, Phase IV (KMG-V): Genome sequencing to study the core and pangenomes of soil and plant-associated prokaryotes.</title>
        <authorList>
            <person name="Whitman W."/>
        </authorList>
    </citation>
    <scope>NUCLEOTIDE SEQUENCE [LARGE SCALE GENOMIC DNA]</scope>
    <source>
        <strain evidence="10 11">M8US30</strain>
    </source>
</reference>
<keyword evidence="4 10" id="KW-0808">Transferase</keyword>
<evidence type="ECO:0000256" key="4">
    <source>
        <dbReference type="ARBA" id="ARBA00022679"/>
    </source>
</evidence>
<dbReference type="Pfam" id="PF01627">
    <property type="entry name" value="Hpt"/>
    <property type="match status" value="1"/>
</dbReference>
<dbReference type="InterPro" id="IPR037006">
    <property type="entry name" value="CheA-like_homodim_sf"/>
</dbReference>
<dbReference type="PANTHER" id="PTHR43395:SF1">
    <property type="entry name" value="CHEMOTAXIS PROTEIN CHEA"/>
    <property type="match status" value="1"/>
</dbReference>
<evidence type="ECO:0000313" key="10">
    <source>
        <dbReference type="EMBL" id="MBB5344008.1"/>
    </source>
</evidence>
<dbReference type="EC" id="2.7.13.3" evidence="2"/>
<gene>
    <name evidence="10" type="ORF">HDF10_001987</name>
</gene>
<evidence type="ECO:0000256" key="2">
    <source>
        <dbReference type="ARBA" id="ARBA00012438"/>
    </source>
</evidence>
<dbReference type="PRINTS" id="PR00344">
    <property type="entry name" value="BCTRLSENSOR"/>
</dbReference>
<dbReference type="CDD" id="cd16916">
    <property type="entry name" value="HATPase_CheA-like"/>
    <property type="match status" value="1"/>
</dbReference>
<dbReference type="SUPFAM" id="SSF47384">
    <property type="entry name" value="Homodimeric domain of signal transducing histidine kinase"/>
    <property type="match status" value="1"/>
</dbReference>
<dbReference type="InterPro" id="IPR036890">
    <property type="entry name" value="HATPase_C_sf"/>
</dbReference>
<dbReference type="AlphaFoldDB" id="A0A7W8J7J9"/>
<dbReference type="InterPro" id="IPR036097">
    <property type="entry name" value="HisK_dim/P_sf"/>
</dbReference>
<accession>A0A7W8J7J9</accession>
<dbReference type="SUPFAM" id="SSF47226">
    <property type="entry name" value="Histidine-containing phosphotransfer domain, HPT domain"/>
    <property type="match status" value="1"/>
</dbReference>
<evidence type="ECO:0000256" key="1">
    <source>
        <dbReference type="ARBA" id="ARBA00000085"/>
    </source>
</evidence>
<dbReference type="InterPro" id="IPR036641">
    <property type="entry name" value="HPT_dom_sf"/>
</dbReference>
<dbReference type="Pfam" id="PF02518">
    <property type="entry name" value="HATPase_c"/>
    <property type="match status" value="1"/>
</dbReference>
<dbReference type="Pfam" id="PF02895">
    <property type="entry name" value="H-kinase_dim"/>
    <property type="match status" value="1"/>
</dbReference>
<evidence type="ECO:0000313" key="11">
    <source>
        <dbReference type="Proteomes" id="UP000569092"/>
    </source>
</evidence>
<proteinExistence type="predicted"/>
<dbReference type="InterPro" id="IPR003594">
    <property type="entry name" value="HATPase_dom"/>
</dbReference>
<organism evidence="10 11">
    <name type="scientific">Tunturiibacter lichenicola</name>
    <dbReference type="NCBI Taxonomy" id="2051959"/>
    <lineage>
        <taxon>Bacteria</taxon>
        <taxon>Pseudomonadati</taxon>
        <taxon>Acidobacteriota</taxon>
        <taxon>Terriglobia</taxon>
        <taxon>Terriglobales</taxon>
        <taxon>Acidobacteriaceae</taxon>
        <taxon>Tunturiibacter</taxon>
    </lineage>
</organism>
<feature type="modified residue" description="Phosphohistidine" evidence="6">
    <location>
        <position position="71"/>
    </location>
</feature>
<evidence type="ECO:0000256" key="6">
    <source>
        <dbReference type="PROSITE-ProRule" id="PRU00110"/>
    </source>
</evidence>
<dbReference type="SMART" id="SM01231">
    <property type="entry name" value="H-kinase_dim"/>
    <property type="match status" value="1"/>
</dbReference>
<dbReference type="GO" id="GO:0005737">
    <property type="term" value="C:cytoplasm"/>
    <property type="evidence" value="ECO:0007669"/>
    <property type="project" value="InterPro"/>
</dbReference>
<dbReference type="InterPro" id="IPR004358">
    <property type="entry name" value="Sig_transdc_His_kin-like_C"/>
</dbReference>
<keyword evidence="3 6" id="KW-0597">Phosphoprotein</keyword>
<sequence>MTEAIGLRGPIASGGPHGYRSTPDIGCVDELTKEFIAESQEGLDRMERCLTELEMRPDDTGLLGEIFRAVHTIKGTTGFLGFDRLEKLAHAGEHLLGSLRDGKLEVNSDLISGLLRLLDGLRAILLLIEETGSEGTRAGDEDGELIAELASLNGQVPAELPEIEAPQIALVETTRSEGVAPAASNSGASPVLQPGGLQPTAVTEKASADKTLRIDVDVLNRMMNLVGELVLTRNQMLQSGMEAANFPELARRLDSVTADLRETVMQARMQPVGNLFGKFPRMVRDLARTCGREVRVEFSGQETGLDKSLLEAIKDPLTHAVRNAVDHGIESPADRVLAGKSAEGCLRLKAFHQSGSVVIEIEDDGAGIPIERVLQKAIERNLVTAEDAAGMSEREALQLIFLPGFSTAAAVTTVSGRGVGMDVVRANVEKVGGSVEVESRRGVGTTLRLRVPLTLAIVPSLVVKSGGQAFALPQSTLVELVDIPEREFAQVVQRIGSSELYRLRERLLPMVWLDRLLGLDADNPDQSKGHYLAVLEAEGCRYGLVVDDLMSPEEIVVKPLSPVLREIGLFSGATVLGNGTLALILDIGATAARAGVKPIEEEVGEIGAGEAAVQEATGTSFLIFEDRVRERTALPLDVVERIESVPLGQIEYAGGRPLLQYRGELLPLRDEGNVLMELESARQAGEEVMVTVLICGDASVGGAQRGGMVVRQVLDVSTGTLIDQGEASHEMGMELALVKEKLTQVHREFGVKAKAAWQEVA</sequence>
<dbReference type="SMART" id="SM00073">
    <property type="entry name" value="HPT"/>
    <property type="match status" value="1"/>
</dbReference>
<dbReference type="PANTHER" id="PTHR43395">
    <property type="entry name" value="SENSOR HISTIDINE KINASE CHEA"/>
    <property type="match status" value="1"/>
</dbReference>
<dbReference type="SMART" id="SM00260">
    <property type="entry name" value="CheW"/>
    <property type="match status" value="1"/>
</dbReference>
<dbReference type="EMBL" id="JACHDZ010000003">
    <property type="protein sequence ID" value="MBB5344008.1"/>
    <property type="molecule type" value="Genomic_DNA"/>
</dbReference>
<dbReference type="InterPro" id="IPR004105">
    <property type="entry name" value="CheA-like_dim"/>
</dbReference>
<dbReference type="InterPro" id="IPR051315">
    <property type="entry name" value="Bact_Chemotaxis_CheA"/>
</dbReference>
<feature type="domain" description="Histidine kinase" evidence="7">
    <location>
        <begin position="250"/>
        <end position="455"/>
    </location>
</feature>
<evidence type="ECO:0000256" key="5">
    <source>
        <dbReference type="ARBA" id="ARBA00022777"/>
    </source>
</evidence>
<feature type="domain" description="CheW-like" evidence="8">
    <location>
        <begin position="457"/>
        <end position="596"/>
    </location>
</feature>
<dbReference type="Pfam" id="PF01584">
    <property type="entry name" value="CheW"/>
    <property type="match status" value="1"/>
</dbReference>
<dbReference type="GO" id="GO:0006935">
    <property type="term" value="P:chemotaxis"/>
    <property type="evidence" value="ECO:0007669"/>
    <property type="project" value="InterPro"/>
</dbReference>
<dbReference type="SUPFAM" id="SSF55874">
    <property type="entry name" value="ATPase domain of HSP90 chaperone/DNA topoisomerase II/histidine kinase"/>
    <property type="match status" value="1"/>
</dbReference>
<evidence type="ECO:0000259" key="9">
    <source>
        <dbReference type="PROSITE" id="PS50894"/>
    </source>
</evidence>
<dbReference type="InterPro" id="IPR036061">
    <property type="entry name" value="CheW-like_dom_sf"/>
</dbReference>
<protein>
    <recommendedName>
        <fullName evidence="2">histidine kinase</fullName>
        <ecNumber evidence="2">2.7.13.3</ecNumber>
    </recommendedName>
</protein>
<dbReference type="CDD" id="cd00088">
    <property type="entry name" value="HPT"/>
    <property type="match status" value="1"/>
</dbReference>
<dbReference type="PROSITE" id="PS50894">
    <property type="entry name" value="HPT"/>
    <property type="match status" value="1"/>
</dbReference>
<dbReference type="Proteomes" id="UP000569092">
    <property type="component" value="Unassembled WGS sequence"/>
</dbReference>
<evidence type="ECO:0000259" key="8">
    <source>
        <dbReference type="PROSITE" id="PS50851"/>
    </source>
</evidence>
<dbReference type="SUPFAM" id="SSF50341">
    <property type="entry name" value="CheW-like"/>
    <property type="match status" value="2"/>
</dbReference>
<dbReference type="SMART" id="SM00387">
    <property type="entry name" value="HATPase_c"/>
    <property type="match status" value="1"/>
</dbReference>
<dbReference type="Gene3D" id="2.30.30.40">
    <property type="entry name" value="SH3 Domains"/>
    <property type="match status" value="1"/>
</dbReference>
<dbReference type="FunFam" id="3.30.565.10:FF:000016">
    <property type="entry name" value="Chemotaxis protein CheA, putative"/>
    <property type="match status" value="1"/>
</dbReference>